<dbReference type="Proteomes" id="UP000305067">
    <property type="component" value="Unassembled WGS sequence"/>
</dbReference>
<dbReference type="AlphaFoldDB" id="A0A5C3QPC0"/>
<evidence type="ECO:0000313" key="6">
    <source>
        <dbReference type="Proteomes" id="UP000305067"/>
    </source>
</evidence>
<evidence type="ECO:0000256" key="1">
    <source>
        <dbReference type="ARBA" id="ARBA00022729"/>
    </source>
</evidence>
<feature type="compositionally biased region" description="Low complexity" evidence="2">
    <location>
        <begin position="160"/>
        <end position="187"/>
    </location>
</feature>
<evidence type="ECO:0000256" key="3">
    <source>
        <dbReference type="SAM" id="SignalP"/>
    </source>
</evidence>
<feature type="compositionally biased region" description="Low complexity" evidence="2">
    <location>
        <begin position="202"/>
        <end position="213"/>
    </location>
</feature>
<dbReference type="InterPro" id="IPR052982">
    <property type="entry name" value="SRP1/TIP1-like"/>
</dbReference>
<dbReference type="STRING" id="1884261.A0A5C3QPC0"/>
<dbReference type="InterPro" id="IPR018466">
    <property type="entry name" value="Kre9/Knh1-like_N"/>
</dbReference>
<accession>A0A5C3QPC0</accession>
<evidence type="ECO:0000259" key="4">
    <source>
        <dbReference type="Pfam" id="PF10342"/>
    </source>
</evidence>
<feature type="region of interest" description="Disordered" evidence="2">
    <location>
        <begin position="154"/>
        <end position="249"/>
    </location>
</feature>
<dbReference type="PANTHER" id="PTHR40633:SF1">
    <property type="entry name" value="GPI ANCHORED SERINE-THREONINE RICH PROTEIN (AFU_ORTHOLOGUE AFUA_1G03630)"/>
    <property type="match status" value="1"/>
</dbReference>
<organism evidence="5 6">
    <name type="scientific">Pterulicium gracile</name>
    <dbReference type="NCBI Taxonomy" id="1884261"/>
    <lineage>
        <taxon>Eukaryota</taxon>
        <taxon>Fungi</taxon>
        <taxon>Dikarya</taxon>
        <taxon>Basidiomycota</taxon>
        <taxon>Agaricomycotina</taxon>
        <taxon>Agaricomycetes</taxon>
        <taxon>Agaricomycetidae</taxon>
        <taxon>Agaricales</taxon>
        <taxon>Pleurotineae</taxon>
        <taxon>Pterulaceae</taxon>
        <taxon>Pterulicium</taxon>
    </lineage>
</organism>
<sequence length="270" mass="27565">MFTTTFAVATLLTPLLAQAIITPSSPTPGSTFNEGTKCTVAWNGDPAWEETNIQLMTGDNFQMVHLSTIATVDGSTSGSFEYDCLDVEPNSAIYFYQFSHPTDPTELAWTGRFAIADAAGGLTDPTEINTPTTTDGILWGTGKLVDASAAEPAPAYLGQSTPGTPGTSGPSTSASASVPGPSGSSAPVPSPTPEEEEEEETTPVPATTPSTRPTGPPVPPSVTPADQDSKLSASNTDGPDAEPTGAASSIKGLNWMLVVGLVGGYVSAVL</sequence>
<evidence type="ECO:0000313" key="5">
    <source>
        <dbReference type="EMBL" id="TFL02159.1"/>
    </source>
</evidence>
<gene>
    <name evidence="5" type="ORF">BDV98DRAFT_566808</name>
</gene>
<feature type="domain" description="Yeast cell wall synthesis Kre9/Knh1-like N-terminal" evidence="4">
    <location>
        <begin position="25"/>
        <end position="115"/>
    </location>
</feature>
<reference evidence="5 6" key="1">
    <citation type="journal article" date="2019" name="Nat. Ecol. Evol.">
        <title>Megaphylogeny resolves global patterns of mushroom evolution.</title>
        <authorList>
            <person name="Varga T."/>
            <person name="Krizsan K."/>
            <person name="Foldi C."/>
            <person name="Dima B."/>
            <person name="Sanchez-Garcia M."/>
            <person name="Sanchez-Ramirez S."/>
            <person name="Szollosi G.J."/>
            <person name="Szarkandi J.G."/>
            <person name="Papp V."/>
            <person name="Albert L."/>
            <person name="Andreopoulos W."/>
            <person name="Angelini C."/>
            <person name="Antonin V."/>
            <person name="Barry K.W."/>
            <person name="Bougher N.L."/>
            <person name="Buchanan P."/>
            <person name="Buyck B."/>
            <person name="Bense V."/>
            <person name="Catcheside P."/>
            <person name="Chovatia M."/>
            <person name="Cooper J."/>
            <person name="Damon W."/>
            <person name="Desjardin D."/>
            <person name="Finy P."/>
            <person name="Geml J."/>
            <person name="Haridas S."/>
            <person name="Hughes K."/>
            <person name="Justo A."/>
            <person name="Karasinski D."/>
            <person name="Kautmanova I."/>
            <person name="Kiss B."/>
            <person name="Kocsube S."/>
            <person name="Kotiranta H."/>
            <person name="LaButti K.M."/>
            <person name="Lechner B.E."/>
            <person name="Liimatainen K."/>
            <person name="Lipzen A."/>
            <person name="Lukacs Z."/>
            <person name="Mihaltcheva S."/>
            <person name="Morgado L.N."/>
            <person name="Niskanen T."/>
            <person name="Noordeloos M.E."/>
            <person name="Ohm R.A."/>
            <person name="Ortiz-Santana B."/>
            <person name="Ovrebo C."/>
            <person name="Racz N."/>
            <person name="Riley R."/>
            <person name="Savchenko A."/>
            <person name="Shiryaev A."/>
            <person name="Soop K."/>
            <person name="Spirin V."/>
            <person name="Szebenyi C."/>
            <person name="Tomsovsky M."/>
            <person name="Tulloss R.E."/>
            <person name="Uehling J."/>
            <person name="Grigoriev I.V."/>
            <person name="Vagvolgyi C."/>
            <person name="Papp T."/>
            <person name="Martin F.M."/>
            <person name="Miettinen O."/>
            <person name="Hibbett D.S."/>
            <person name="Nagy L.G."/>
        </authorList>
    </citation>
    <scope>NUCLEOTIDE SEQUENCE [LARGE SCALE GENOMIC DNA]</scope>
    <source>
        <strain evidence="5 6">CBS 309.79</strain>
    </source>
</reference>
<keyword evidence="6" id="KW-1185">Reference proteome</keyword>
<dbReference type="EMBL" id="ML178823">
    <property type="protein sequence ID" value="TFL02159.1"/>
    <property type="molecule type" value="Genomic_DNA"/>
</dbReference>
<protein>
    <recommendedName>
        <fullName evidence="4">Yeast cell wall synthesis Kre9/Knh1-like N-terminal domain-containing protein</fullName>
    </recommendedName>
</protein>
<evidence type="ECO:0000256" key="2">
    <source>
        <dbReference type="SAM" id="MobiDB-lite"/>
    </source>
</evidence>
<dbReference type="PANTHER" id="PTHR40633">
    <property type="entry name" value="MATRIX PROTEIN, PUTATIVE (AFU_ORTHOLOGUE AFUA_8G05410)-RELATED"/>
    <property type="match status" value="1"/>
</dbReference>
<proteinExistence type="predicted"/>
<keyword evidence="1 3" id="KW-0732">Signal</keyword>
<dbReference type="Pfam" id="PF10342">
    <property type="entry name" value="Kre9_KNH"/>
    <property type="match status" value="1"/>
</dbReference>
<feature type="signal peptide" evidence="3">
    <location>
        <begin position="1"/>
        <end position="19"/>
    </location>
</feature>
<name>A0A5C3QPC0_9AGAR</name>
<feature type="chain" id="PRO_5022706435" description="Yeast cell wall synthesis Kre9/Knh1-like N-terminal domain-containing protein" evidence="3">
    <location>
        <begin position="20"/>
        <end position="270"/>
    </location>
</feature>
<dbReference type="OrthoDB" id="2432613at2759"/>